<evidence type="ECO:0000256" key="2">
    <source>
        <dbReference type="ARBA" id="ARBA00005019"/>
    </source>
</evidence>
<evidence type="ECO:0000256" key="4">
    <source>
        <dbReference type="ARBA" id="ARBA00022642"/>
    </source>
</evidence>
<keyword evidence="9" id="KW-0520">NAD</keyword>
<comment type="function">
    <text evidence="1">Catalyzes the reversible adenylation of nicotinate mononucleotide (NaMN) to nicotinic acid adenine dinucleotide (NaAD).</text>
</comment>
<accession>A0A926E982</accession>
<dbReference type="Proteomes" id="UP000610862">
    <property type="component" value="Unassembled WGS sequence"/>
</dbReference>
<evidence type="ECO:0000256" key="1">
    <source>
        <dbReference type="ARBA" id="ARBA00002324"/>
    </source>
</evidence>
<comment type="caution">
    <text evidence="12">The sequence shown here is derived from an EMBL/GenBank/DDBJ whole genome shotgun (WGS) entry which is preliminary data.</text>
</comment>
<feature type="domain" description="Cytidyltransferase-like" evidence="11">
    <location>
        <begin position="923"/>
        <end position="1088"/>
    </location>
</feature>
<name>A0A926E982_9FIRM</name>
<dbReference type="InterPro" id="IPR014729">
    <property type="entry name" value="Rossmann-like_a/b/a_fold"/>
</dbReference>
<dbReference type="InterPro" id="IPR016024">
    <property type="entry name" value="ARM-type_fold"/>
</dbReference>
<comment type="pathway">
    <text evidence="2">Cofactor biosynthesis; NAD(+) biosynthesis; deamido-NAD(+) from nicotinate D-ribonucleotide: step 1/1.</text>
</comment>
<evidence type="ECO:0000313" key="12">
    <source>
        <dbReference type="EMBL" id="MBC8568763.1"/>
    </source>
</evidence>
<dbReference type="EMBL" id="JACRTA010000003">
    <property type="protein sequence ID" value="MBC8568763.1"/>
    <property type="molecule type" value="Genomic_DNA"/>
</dbReference>
<keyword evidence="5" id="KW-0808">Transferase</keyword>
<keyword evidence="7" id="KW-0547">Nucleotide-binding</keyword>
<dbReference type="PANTHER" id="PTHR39321:SF3">
    <property type="entry name" value="PHOSPHOPANTETHEINE ADENYLYLTRANSFERASE"/>
    <property type="match status" value="1"/>
</dbReference>
<keyword evidence="13" id="KW-1185">Reference proteome</keyword>
<dbReference type="RefSeq" id="WP_187525452.1">
    <property type="nucleotide sequence ID" value="NZ_JACRTA010000003.1"/>
</dbReference>
<evidence type="ECO:0000256" key="6">
    <source>
        <dbReference type="ARBA" id="ARBA00022695"/>
    </source>
</evidence>
<evidence type="ECO:0000256" key="3">
    <source>
        <dbReference type="ARBA" id="ARBA00012389"/>
    </source>
</evidence>
<dbReference type="GO" id="GO:0009435">
    <property type="term" value="P:NAD+ biosynthetic process"/>
    <property type="evidence" value="ECO:0007669"/>
    <property type="project" value="InterPro"/>
</dbReference>
<dbReference type="SUPFAM" id="SSF109604">
    <property type="entry name" value="HD-domain/PDEase-like"/>
    <property type="match status" value="1"/>
</dbReference>
<keyword evidence="4" id="KW-0662">Pyridine nucleotide biosynthesis</keyword>
<comment type="catalytic activity">
    <reaction evidence="10">
        <text>nicotinate beta-D-ribonucleotide + ATP + H(+) = deamido-NAD(+) + diphosphate</text>
        <dbReference type="Rhea" id="RHEA:22860"/>
        <dbReference type="ChEBI" id="CHEBI:15378"/>
        <dbReference type="ChEBI" id="CHEBI:30616"/>
        <dbReference type="ChEBI" id="CHEBI:33019"/>
        <dbReference type="ChEBI" id="CHEBI:57502"/>
        <dbReference type="ChEBI" id="CHEBI:58437"/>
        <dbReference type="EC" id="2.7.7.18"/>
    </reaction>
</comment>
<keyword evidence="6" id="KW-0548">Nucleotidyltransferase</keyword>
<dbReference type="PANTHER" id="PTHR39321">
    <property type="entry name" value="NICOTINATE-NUCLEOTIDE ADENYLYLTRANSFERASE-RELATED"/>
    <property type="match status" value="1"/>
</dbReference>
<dbReference type="InterPro" id="IPR004821">
    <property type="entry name" value="Cyt_trans-like"/>
</dbReference>
<protein>
    <recommendedName>
        <fullName evidence="3">nicotinate-nucleotide adenylyltransferase</fullName>
        <ecNumber evidence="3">2.7.7.18</ecNumber>
    </recommendedName>
</protein>
<evidence type="ECO:0000259" key="11">
    <source>
        <dbReference type="Pfam" id="PF01467"/>
    </source>
</evidence>
<proteinExistence type="predicted"/>
<sequence>MIRNIVRETQQVLTDRRSLGFFGTNRKNMIRLLNDLQWKKVFTKLAENREFSAEKILEEMKPFMEKWSEEPECGWLQFICEETKAAMYPENYIARAETGQNRAKYFFLENYRALLRYERQSKGFSPTDHIDFFGKDQVKECITFKEYERLLDFWKRDYIFEFMRISREITPFNTIGHIGGVHYVATFVGKQLLGTDIPIDMALVSGAAACHDLGKFGCSPQEAERIPYLHYYYTDELLKKENMPMTAHIASNHSTWDLELENLSVESLLLIYADFRVKSSRRNGEETIHFYTLSEAFDVILEKLDNVDLEKRHRYEKVYAKLKDFEDYLIDLGVETDVWSSPAHNVGVYEQDMALLMADQVVQHIKYTAIEHNIQIMGIFNNESAFGSLIEAARSEKQWKSQRTYLNILSEYFTYMTKPEKQLTINFLYELLSHREGDIRRQAGRLMGNIIAEYDDVYRKEIPEWAGSDSIDVSEAAEIWDTYLHKIVFPDYRVTDQHRSWIGYTLKVVLQGLIESSEDGNISVFMRQYFRLFGFSRVKDSAVFVLLDSVITIPQKLFSEEEMISVLEFAETVSVREPVEIKIGALRVAEYISDKMDSYYVKKCIKNIIGNACDTMDNISVSYLVYKILKNIGEEENAKKCYDKIGLLEEQGSLSDAVSAIFRENLKVGTPWVVKIVNMEFLLEHALNDRLKEQTFYLASHFSNLIKVSERVTVRHKAGRGLIEIARTLPIEQINEIVIELTKGLEIGEYQFSKYIPEYLGELVLYLYPGELDEFMDNIGELIENTNDKVGSVALDTIGEVIKKYSSYRYKNIEPKVEYESRKTKMLGMLLKGFANYHEVVSQEAVMVTGQYIFGTEELSQEEKFDIFRQTYKKILTLITDIEEYDMNFFTNAAALNHIYRFISEYKFSCGDMNLPENHNIAFFPGTFDPFSLSHKGIVQAIRDEGFEVYLAIDEFSWSKKTQPRMIRRQIISMSVAGEPDVFLFADDFPVNIANPEDLKHLKELFPEKDLYIVVGSDVIINASSYRSEASCDSIHSMNHIVFQRETMENRGKDRIALEKAYENMSGKIRELKLPVYLEDISSTRIRENIDYGRDISNLIDPVAQNFIYDNSLYLREPQYKNVFEIKNISFESLKYRGSQILADMEEDLRERGLDVACIKRYLDDPDVSAAVMWNENRRICAIAAVNEIETGELYDEFKDVEIASYLREKATGRMLIIRGLYCSSNTDMRKLLQIITTEVLSEAVADDMTYGIYHPLEEQPSNNILDILSLQGFTEIILKGEPQGVYEVNMKEPIAVIENMDTVLKEPFNTNQKILRILEQTHIEMQRALTKLNPGNLVLSFNAGIMHQKIVDMVTKNNNVPNYPGMKRNLGECMCVPFGKILRGMVVPNTVTKTLHTEKMFSPTLDSFTIEEYPMYATIPNQIKTIKSFNRPVILVDDLLHKGYRIKALDPIFKENDLKIRKLIMGVLSGYGRDLMTIQDRDVESAYFIPNLKAWFVESTLCPFIGGDGVQSFEKTEANLIPSINLILPFAAPTFLHDSSKEAVYEMSMVCIDNAAKIFKVLEEEYQTLFERKLTIKRLSDVIKSPRMPNGSNRVAVDFNLSPSVYMADYMERLLRLESALK</sequence>
<organism evidence="12 13">
    <name type="scientific">Lentihominibacter hominis</name>
    <dbReference type="NCBI Taxonomy" id="2763645"/>
    <lineage>
        <taxon>Bacteria</taxon>
        <taxon>Bacillati</taxon>
        <taxon>Bacillota</taxon>
        <taxon>Clostridia</taxon>
        <taxon>Peptostreptococcales</taxon>
        <taxon>Anaerovoracaceae</taxon>
        <taxon>Lentihominibacter</taxon>
    </lineage>
</organism>
<evidence type="ECO:0000256" key="9">
    <source>
        <dbReference type="ARBA" id="ARBA00023027"/>
    </source>
</evidence>
<evidence type="ECO:0000256" key="7">
    <source>
        <dbReference type="ARBA" id="ARBA00022741"/>
    </source>
</evidence>
<evidence type="ECO:0000256" key="5">
    <source>
        <dbReference type="ARBA" id="ARBA00022679"/>
    </source>
</evidence>
<evidence type="ECO:0000256" key="10">
    <source>
        <dbReference type="ARBA" id="ARBA00048721"/>
    </source>
</evidence>
<dbReference type="SUPFAM" id="SSF52374">
    <property type="entry name" value="Nucleotidylyl transferase"/>
    <property type="match status" value="1"/>
</dbReference>
<dbReference type="EC" id="2.7.7.18" evidence="3"/>
<evidence type="ECO:0000256" key="8">
    <source>
        <dbReference type="ARBA" id="ARBA00022840"/>
    </source>
</evidence>
<dbReference type="GO" id="GO:0005524">
    <property type="term" value="F:ATP binding"/>
    <property type="evidence" value="ECO:0007669"/>
    <property type="project" value="UniProtKB-KW"/>
</dbReference>
<reference evidence="12" key="1">
    <citation type="submission" date="2020-08" db="EMBL/GenBank/DDBJ databases">
        <title>Genome public.</title>
        <authorList>
            <person name="Liu C."/>
            <person name="Sun Q."/>
        </authorList>
    </citation>
    <scope>NUCLEOTIDE SEQUENCE</scope>
    <source>
        <strain evidence="12">NSJ-24</strain>
    </source>
</reference>
<dbReference type="Pfam" id="PF01467">
    <property type="entry name" value="CTP_transf_like"/>
    <property type="match status" value="1"/>
</dbReference>
<dbReference type="GO" id="GO:0004515">
    <property type="term" value="F:nicotinate-nucleotide adenylyltransferase activity"/>
    <property type="evidence" value="ECO:0007669"/>
    <property type="project" value="UniProtKB-EC"/>
</dbReference>
<gene>
    <name evidence="12" type="ORF">H8692_08335</name>
</gene>
<dbReference type="Gene3D" id="3.40.50.620">
    <property type="entry name" value="HUPs"/>
    <property type="match status" value="1"/>
</dbReference>
<dbReference type="InterPro" id="IPR005248">
    <property type="entry name" value="NadD/NMNAT"/>
</dbReference>
<evidence type="ECO:0000313" key="13">
    <source>
        <dbReference type="Proteomes" id="UP000610862"/>
    </source>
</evidence>
<dbReference type="SUPFAM" id="SSF48371">
    <property type="entry name" value="ARM repeat"/>
    <property type="match status" value="1"/>
</dbReference>
<keyword evidence="8" id="KW-0067">ATP-binding</keyword>